<keyword evidence="4 8" id="KW-0663">Pyridoxal phosphate</keyword>
<reference evidence="11 13" key="1">
    <citation type="submission" date="2015-03" db="EMBL/GenBank/DDBJ databases">
        <authorList>
            <person name="Murphy D."/>
        </authorList>
    </citation>
    <scope>NUCLEOTIDE SEQUENCE [LARGE SCALE GENOMIC DNA]</scope>
    <source>
        <strain evidence="11 13">IP26249</strain>
    </source>
</reference>
<evidence type="ECO:0000256" key="1">
    <source>
        <dbReference type="ARBA" id="ARBA00001933"/>
    </source>
</evidence>
<proteinExistence type="inferred from homology"/>
<dbReference type="Proteomes" id="UP000595309">
    <property type="component" value="Chromosome"/>
</dbReference>
<evidence type="ECO:0000256" key="5">
    <source>
        <dbReference type="ARBA" id="ARBA00023239"/>
    </source>
</evidence>
<sequence length="466" mass="52676">MTRKSLDDYRSTLLDSRFGSQAIRNISENKEFPKEEMREDIAFQIISDELFLDGNARQNLATFCQTWDDDNVHKLMDLSINKNWIDKEEYPQSAAIDLRCVNMMADLWNAPTPKGGQGVGTNTIGSSEACMLGGMAMKWRWRKKMEVAGKPTNKPNFVCGPVQICWHKFARYWDVEIREIPMIPGQLFMDPKRMIEACDENTIGVVPTFGVTYTGNYELPKPLHEALDKLQKDTGLDIDMHIDAASGGFLAPFVAPDIEWDFRLPRVKSISTSGHKFGLAPLGCGWVIWRDAAALPEELIFNVDYLGGQIGTFAINFSRPAGQVISQYYEFIRLGREGYTKVQSACYQVAEFLAKEIAPLGPYEFYFNGNPNDGIPAICFRIKEGAKPGYTLYDLSERLRLRGWQVPAFTLCGKMSDVVVMRIMCRRGFEMDFAELLLDDYKASLKYLSEHPSLGGEASQNSFSHT</sequence>
<evidence type="ECO:0000256" key="10">
    <source>
        <dbReference type="RuleBase" id="RU361171"/>
    </source>
</evidence>
<comment type="catalytic activity">
    <reaction evidence="7 10">
        <text>L-glutamate + H(+) = 4-aminobutanoate + CO2</text>
        <dbReference type="Rhea" id="RHEA:17785"/>
        <dbReference type="ChEBI" id="CHEBI:15378"/>
        <dbReference type="ChEBI" id="CHEBI:16526"/>
        <dbReference type="ChEBI" id="CHEBI:29985"/>
        <dbReference type="ChEBI" id="CHEBI:59888"/>
        <dbReference type="EC" id="4.1.1.15"/>
    </reaction>
</comment>
<dbReference type="Gene3D" id="4.10.280.50">
    <property type="match status" value="1"/>
</dbReference>
<dbReference type="EMBL" id="CGBR01000020">
    <property type="protein sequence ID" value="CFQ66985.1"/>
    <property type="molecule type" value="Genomic_DNA"/>
</dbReference>
<dbReference type="Gene3D" id="3.40.640.10">
    <property type="entry name" value="Type I PLP-dependent aspartate aminotransferase-like (Major domain)"/>
    <property type="match status" value="1"/>
</dbReference>
<dbReference type="InterPro" id="IPR021115">
    <property type="entry name" value="Pyridoxal-P_BS"/>
</dbReference>
<reference evidence="12 14" key="2">
    <citation type="submission" date="2021-01" db="EMBL/GenBank/DDBJ databases">
        <title>FDA dAtabase for Regulatory Grade micrObial Sequences (FDA-ARGOS): Supporting development and validation of Infectious Disease Dx tests.</title>
        <authorList>
            <person name="Blissenbach B."/>
            <person name="Krut O."/>
            <person name="Tallon L."/>
            <person name="Sadzewicz L."/>
            <person name="Zhao X."/>
            <person name="Boylan J."/>
            <person name="Ott S."/>
            <person name="Bowen H."/>
            <person name="Vavikolanu K."/>
            <person name="Mehta A."/>
            <person name="Aluvathingal J."/>
            <person name="Nadendla S."/>
            <person name="Yan Y."/>
            <person name="Sichtig H."/>
        </authorList>
    </citation>
    <scope>NUCLEOTIDE SEQUENCE [LARGE SCALE GENOMIC DNA]</scope>
    <source>
        <strain evidence="12 14">FDAARGOS_1082</strain>
    </source>
</reference>
<dbReference type="InterPro" id="IPR002129">
    <property type="entry name" value="PyrdxlP-dep_de-COase"/>
</dbReference>
<dbReference type="GO" id="GO:0030170">
    <property type="term" value="F:pyridoxal phosphate binding"/>
    <property type="evidence" value="ECO:0007669"/>
    <property type="project" value="InterPro"/>
</dbReference>
<evidence type="ECO:0000256" key="4">
    <source>
        <dbReference type="ARBA" id="ARBA00022898"/>
    </source>
</evidence>
<dbReference type="CDD" id="cd06450">
    <property type="entry name" value="DOPA_deC_like"/>
    <property type="match status" value="1"/>
</dbReference>
<dbReference type="NCBIfam" id="TIGR01788">
    <property type="entry name" value="Glu-decarb-GAD"/>
    <property type="match status" value="1"/>
</dbReference>
<dbReference type="Pfam" id="PF00282">
    <property type="entry name" value="Pyridoxal_deC"/>
    <property type="match status" value="1"/>
</dbReference>
<evidence type="ECO:0000256" key="9">
    <source>
        <dbReference type="RuleBase" id="RU000382"/>
    </source>
</evidence>
<evidence type="ECO:0000256" key="3">
    <source>
        <dbReference type="ARBA" id="ARBA00012421"/>
    </source>
</evidence>
<dbReference type="InterPro" id="IPR010107">
    <property type="entry name" value="Glutamate_decarboxylase"/>
</dbReference>
<dbReference type="EC" id="4.1.1.15" evidence="3 10"/>
<evidence type="ECO:0000256" key="2">
    <source>
        <dbReference type="ARBA" id="ARBA00009533"/>
    </source>
</evidence>
<comment type="similarity">
    <text evidence="2 9">Belongs to the group II decarboxylase family.</text>
</comment>
<evidence type="ECO:0000313" key="14">
    <source>
        <dbReference type="Proteomes" id="UP000595309"/>
    </source>
</evidence>
<evidence type="ECO:0000313" key="12">
    <source>
        <dbReference type="EMBL" id="QQU45566.1"/>
    </source>
</evidence>
<dbReference type="AlphaFoldDB" id="A0A0H5KT60"/>
<evidence type="ECO:0000256" key="7">
    <source>
        <dbReference type="ARBA" id="ARBA00048868"/>
    </source>
</evidence>
<dbReference type="InterPro" id="IPR015421">
    <property type="entry name" value="PyrdxlP-dep_Trfase_major"/>
</dbReference>
<keyword evidence="5 9" id="KW-0456">Lyase</keyword>
<gene>
    <name evidence="11" type="primary">gadA</name>
    <name evidence="11" type="ORF">ERS137941_02786</name>
    <name evidence="12" type="ORF">I6I39_11085</name>
</gene>
<evidence type="ECO:0000313" key="11">
    <source>
        <dbReference type="EMBL" id="CFQ66985.1"/>
    </source>
</evidence>
<dbReference type="EMBL" id="CP068146">
    <property type="protein sequence ID" value="QQU45566.1"/>
    <property type="molecule type" value="Genomic_DNA"/>
</dbReference>
<dbReference type="Gene3D" id="3.90.1150.160">
    <property type="match status" value="1"/>
</dbReference>
<dbReference type="PANTHER" id="PTHR43321">
    <property type="entry name" value="GLUTAMATE DECARBOXYLASE"/>
    <property type="match status" value="1"/>
</dbReference>
<keyword evidence="10" id="KW-0210">Decarboxylase</keyword>
<dbReference type="RefSeq" id="WP_005163696.1">
    <property type="nucleotide sequence ID" value="NZ_CGBC01000061.1"/>
</dbReference>
<evidence type="ECO:0000256" key="6">
    <source>
        <dbReference type="ARBA" id="ARBA00024984"/>
    </source>
</evidence>
<dbReference type="InterPro" id="IPR015424">
    <property type="entry name" value="PyrdxlP-dep_Trfase"/>
</dbReference>
<dbReference type="FunFam" id="3.90.1150.160:FF:000002">
    <property type="entry name" value="Glutamate decarboxylase"/>
    <property type="match status" value="1"/>
</dbReference>
<dbReference type="GO" id="GO:0004351">
    <property type="term" value="F:glutamate decarboxylase activity"/>
    <property type="evidence" value="ECO:0007669"/>
    <property type="project" value="UniProtKB-EC"/>
</dbReference>
<evidence type="ECO:0000313" key="13">
    <source>
        <dbReference type="Proteomes" id="UP000048841"/>
    </source>
</evidence>
<dbReference type="PROSITE" id="PS00392">
    <property type="entry name" value="DDC_GAD_HDC_YDC"/>
    <property type="match status" value="1"/>
</dbReference>
<dbReference type="Proteomes" id="UP000048841">
    <property type="component" value="Unassembled WGS sequence"/>
</dbReference>
<evidence type="ECO:0000256" key="8">
    <source>
        <dbReference type="PIRSR" id="PIRSR602129-50"/>
    </source>
</evidence>
<dbReference type="FunFam" id="3.40.640.10:FF:000017">
    <property type="entry name" value="Glutamate decarboxylase"/>
    <property type="match status" value="1"/>
</dbReference>
<comment type="cofactor">
    <cofactor evidence="1 8 9">
        <name>pyridoxal 5'-phosphate</name>
        <dbReference type="ChEBI" id="CHEBI:597326"/>
    </cofactor>
</comment>
<comment type="function">
    <text evidence="6">Converts glutamate to gamma-aminobutyrate (GABA), consuming one intracellular proton in the reaction. The gad system helps to maintain a near-neutral intracellular pH when cells are exposed to extremely acidic conditions. The ability to survive transit through the acidic conditions of the stomach is essential for successful colonization of the mammalian host by commensal and pathogenic bacteria.</text>
</comment>
<dbReference type="GO" id="GO:0051454">
    <property type="term" value="P:intracellular pH elevation"/>
    <property type="evidence" value="ECO:0007669"/>
    <property type="project" value="UniProtKB-ARBA"/>
</dbReference>
<organism evidence="11 13">
    <name type="scientific">Yersinia enterocolitica</name>
    <dbReference type="NCBI Taxonomy" id="630"/>
    <lineage>
        <taxon>Bacteria</taxon>
        <taxon>Pseudomonadati</taxon>
        <taxon>Pseudomonadota</taxon>
        <taxon>Gammaproteobacteria</taxon>
        <taxon>Enterobacterales</taxon>
        <taxon>Yersiniaceae</taxon>
        <taxon>Yersinia</taxon>
    </lineage>
</organism>
<dbReference type="FunFam" id="4.10.280.50:FF:000001">
    <property type="entry name" value="Glutamate decarboxylase"/>
    <property type="match status" value="1"/>
</dbReference>
<dbReference type="GO" id="GO:0006538">
    <property type="term" value="P:L-glutamate catabolic process"/>
    <property type="evidence" value="ECO:0007669"/>
    <property type="project" value="TreeGrafter"/>
</dbReference>
<protein>
    <recommendedName>
        <fullName evidence="3 10">Glutamate decarboxylase</fullName>
        <ecNumber evidence="3 10">4.1.1.15</ecNumber>
    </recommendedName>
</protein>
<dbReference type="GO" id="GO:0005829">
    <property type="term" value="C:cytosol"/>
    <property type="evidence" value="ECO:0007669"/>
    <property type="project" value="TreeGrafter"/>
</dbReference>
<name>A0A0H5KT60_YEREN</name>
<feature type="modified residue" description="N6-(pyridoxal phosphate)lysine" evidence="8">
    <location>
        <position position="276"/>
    </location>
</feature>
<accession>A0A0H5KT60</accession>
<dbReference type="PANTHER" id="PTHR43321:SF3">
    <property type="entry name" value="GLUTAMATE DECARBOXYLASE"/>
    <property type="match status" value="1"/>
</dbReference>
<dbReference type="SUPFAM" id="SSF53383">
    <property type="entry name" value="PLP-dependent transferases"/>
    <property type="match status" value="1"/>
</dbReference>